<feature type="binding site" evidence="8">
    <location>
        <position position="22"/>
    </location>
    <ligand>
        <name>GTP</name>
        <dbReference type="ChEBI" id="CHEBI:37565"/>
    </ligand>
</feature>
<dbReference type="SUPFAM" id="SSF53448">
    <property type="entry name" value="Nucleotide-diphospho-sugar transferases"/>
    <property type="match status" value="1"/>
</dbReference>
<keyword evidence="7 8" id="KW-0501">Molybdenum cofactor biosynthesis</keyword>
<comment type="domain">
    <text evidence="8">The N-terminal domain determines nucleotide recognition and specific binding, while the C-terminal domain determines the specific binding to the target protein.</text>
</comment>
<evidence type="ECO:0000259" key="9">
    <source>
        <dbReference type="Pfam" id="PF12804"/>
    </source>
</evidence>
<dbReference type="InterPro" id="IPR029044">
    <property type="entry name" value="Nucleotide-diphossugar_trans"/>
</dbReference>
<reference evidence="10 11" key="1">
    <citation type="submission" date="2023-03" db="EMBL/GenBank/DDBJ databases">
        <title>Complete genome sequence of Tepidibacter sp. SWIR-1, isolated from a deep-sea hydrothermal vent.</title>
        <authorList>
            <person name="Li X."/>
        </authorList>
    </citation>
    <scope>NUCLEOTIDE SEQUENCE [LARGE SCALE GENOMIC DNA]</scope>
    <source>
        <strain evidence="10 11">SWIR-1</strain>
    </source>
</reference>
<keyword evidence="3 8" id="KW-0479">Metal-binding</keyword>
<evidence type="ECO:0000256" key="8">
    <source>
        <dbReference type="HAMAP-Rule" id="MF_00316"/>
    </source>
</evidence>
<evidence type="ECO:0000256" key="1">
    <source>
        <dbReference type="ARBA" id="ARBA00022490"/>
    </source>
</evidence>
<proteinExistence type="inferred from homology"/>
<dbReference type="Proteomes" id="UP001222800">
    <property type="component" value="Chromosome"/>
</dbReference>
<dbReference type="Pfam" id="PF12804">
    <property type="entry name" value="NTP_transf_3"/>
    <property type="match status" value="1"/>
</dbReference>
<dbReference type="PANTHER" id="PTHR19136:SF81">
    <property type="entry name" value="MOLYBDENUM COFACTOR GUANYLYLTRANSFERASE"/>
    <property type="match status" value="1"/>
</dbReference>
<keyword evidence="11" id="KW-1185">Reference proteome</keyword>
<comment type="caution">
    <text evidence="8">Lacks conserved residue(s) required for the propagation of feature annotation.</text>
</comment>
<comment type="subcellular location">
    <subcellularLocation>
        <location evidence="8">Cytoplasm</location>
    </subcellularLocation>
</comment>
<dbReference type="InterPro" id="IPR025877">
    <property type="entry name" value="MobA-like_NTP_Trfase"/>
</dbReference>
<comment type="cofactor">
    <cofactor evidence="8">
        <name>Mg(2+)</name>
        <dbReference type="ChEBI" id="CHEBI:18420"/>
    </cofactor>
</comment>
<evidence type="ECO:0000313" key="10">
    <source>
        <dbReference type="EMBL" id="WFD10744.1"/>
    </source>
</evidence>
<keyword evidence="2 8" id="KW-0808">Transferase</keyword>
<comment type="catalytic activity">
    <reaction evidence="8">
        <text>Mo-molybdopterin + GTP + H(+) = Mo-molybdopterin guanine dinucleotide + diphosphate</text>
        <dbReference type="Rhea" id="RHEA:34243"/>
        <dbReference type="ChEBI" id="CHEBI:15378"/>
        <dbReference type="ChEBI" id="CHEBI:33019"/>
        <dbReference type="ChEBI" id="CHEBI:37565"/>
        <dbReference type="ChEBI" id="CHEBI:71302"/>
        <dbReference type="ChEBI" id="CHEBI:71310"/>
        <dbReference type="EC" id="2.7.7.77"/>
    </reaction>
</comment>
<evidence type="ECO:0000256" key="6">
    <source>
        <dbReference type="ARBA" id="ARBA00023134"/>
    </source>
</evidence>
<keyword evidence="4 8" id="KW-0547">Nucleotide-binding</keyword>
<feature type="binding site" evidence="8">
    <location>
        <begin position="10"/>
        <end position="12"/>
    </location>
    <ligand>
        <name>GTP</name>
        <dbReference type="ChEBI" id="CHEBI:37565"/>
    </ligand>
</feature>
<keyword evidence="5 8" id="KW-0460">Magnesium</keyword>
<dbReference type="PANTHER" id="PTHR19136">
    <property type="entry name" value="MOLYBDENUM COFACTOR GUANYLYLTRANSFERASE"/>
    <property type="match status" value="1"/>
</dbReference>
<dbReference type="HAMAP" id="MF_00316">
    <property type="entry name" value="MobA"/>
    <property type="match status" value="1"/>
</dbReference>
<dbReference type="CDD" id="cd02503">
    <property type="entry name" value="MobA"/>
    <property type="match status" value="1"/>
</dbReference>
<gene>
    <name evidence="8" type="primary">mobA</name>
    <name evidence="10" type="ORF">P4S50_01325</name>
</gene>
<protein>
    <recommendedName>
        <fullName evidence="8">Probable molybdenum cofactor guanylyltransferase</fullName>
        <shortName evidence="8">MoCo guanylyltransferase</shortName>
        <ecNumber evidence="8">2.7.7.77</ecNumber>
    </recommendedName>
    <alternativeName>
        <fullName evidence="8">GTP:molybdopterin guanylyltransferase</fullName>
    </alternativeName>
    <alternativeName>
        <fullName evidence="8">Mo-MPT guanylyltransferase</fullName>
    </alternativeName>
    <alternativeName>
        <fullName evidence="8">Molybdopterin guanylyltransferase</fullName>
    </alternativeName>
    <alternativeName>
        <fullName evidence="8">Molybdopterin-guanine dinucleotide synthase</fullName>
        <shortName evidence="8">MGD synthase</shortName>
    </alternativeName>
</protein>
<dbReference type="EMBL" id="CP120733">
    <property type="protein sequence ID" value="WFD10744.1"/>
    <property type="molecule type" value="Genomic_DNA"/>
</dbReference>
<evidence type="ECO:0000256" key="3">
    <source>
        <dbReference type="ARBA" id="ARBA00022723"/>
    </source>
</evidence>
<dbReference type="GO" id="GO:0016779">
    <property type="term" value="F:nucleotidyltransferase activity"/>
    <property type="evidence" value="ECO:0007669"/>
    <property type="project" value="UniProtKB-KW"/>
</dbReference>
<evidence type="ECO:0000256" key="4">
    <source>
        <dbReference type="ARBA" id="ARBA00022741"/>
    </source>
</evidence>
<evidence type="ECO:0000256" key="2">
    <source>
        <dbReference type="ARBA" id="ARBA00022679"/>
    </source>
</evidence>
<accession>A0ABY8EGN0</accession>
<dbReference type="RefSeq" id="WP_277732711.1">
    <property type="nucleotide sequence ID" value="NZ_CP120733.1"/>
</dbReference>
<dbReference type="InterPro" id="IPR013482">
    <property type="entry name" value="Molybde_CF_guanTrfase"/>
</dbReference>
<comment type="similarity">
    <text evidence="8">Belongs to the MobA family.</text>
</comment>
<comment type="function">
    <text evidence="8">Transfers a GMP moiety from GTP to Mo-molybdopterin (Mo-MPT) cofactor (Moco or molybdenum cofactor) to form Mo-molybdopterin guanine dinucleotide (Mo-MGD) cofactor.</text>
</comment>
<sequence length="196" mass="22849">MNKFKSAVILAGGKSSRMKFDKQFLNIKGVRLIDSLIDKLKSEFEEIIIVTNKKEFYKDYKVKIVSDEIKGKGPLSGIHVGLKEASSEYVYFIACDMPIVNLEYITYMKSIIKDVDACVTKSQNHIEPLNSFYNKRIINKIDEYLCNDRRSLFSFINNINTMYVEEDKAREFSHNWDMFKNLNTQEDLIIDNELSL</sequence>
<feature type="binding site" evidence="8">
    <location>
        <position position="96"/>
    </location>
    <ligand>
        <name>Mg(2+)</name>
        <dbReference type="ChEBI" id="CHEBI:18420"/>
    </ligand>
</feature>
<dbReference type="EC" id="2.7.7.77" evidence="8"/>
<evidence type="ECO:0000313" key="11">
    <source>
        <dbReference type="Proteomes" id="UP001222800"/>
    </source>
</evidence>
<evidence type="ECO:0000256" key="5">
    <source>
        <dbReference type="ARBA" id="ARBA00022842"/>
    </source>
</evidence>
<dbReference type="Gene3D" id="3.90.550.10">
    <property type="entry name" value="Spore Coat Polysaccharide Biosynthesis Protein SpsA, Chain A"/>
    <property type="match status" value="1"/>
</dbReference>
<feature type="binding site" evidence="8">
    <location>
        <position position="67"/>
    </location>
    <ligand>
        <name>GTP</name>
        <dbReference type="ChEBI" id="CHEBI:37565"/>
    </ligand>
</feature>
<keyword evidence="1 8" id="KW-0963">Cytoplasm</keyword>
<feature type="binding site" evidence="8">
    <location>
        <position position="96"/>
    </location>
    <ligand>
        <name>GTP</name>
        <dbReference type="ChEBI" id="CHEBI:37565"/>
    </ligand>
</feature>
<feature type="domain" description="MobA-like NTP transferase" evidence="9">
    <location>
        <begin position="7"/>
        <end position="150"/>
    </location>
</feature>
<keyword evidence="10" id="KW-0548">Nucleotidyltransferase</keyword>
<organism evidence="10 11">
    <name type="scientific">Tepidibacter hydrothermalis</name>
    <dbReference type="NCBI Taxonomy" id="3036126"/>
    <lineage>
        <taxon>Bacteria</taxon>
        <taxon>Bacillati</taxon>
        <taxon>Bacillota</taxon>
        <taxon>Clostridia</taxon>
        <taxon>Peptostreptococcales</taxon>
        <taxon>Peptostreptococcaceae</taxon>
        <taxon>Tepidibacter</taxon>
    </lineage>
</organism>
<evidence type="ECO:0000256" key="7">
    <source>
        <dbReference type="ARBA" id="ARBA00023150"/>
    </source>
</evidence>
<keyword evidence="6 8" id="KW-0342">GTP-binding</keyword>
<name>A0ABY8EGN0_9FIRM</name>